<sequence length="120" mass="12482">MTSFLLPPAGPAPTRVEASASVEPAADGVGAVERSLDEGAPDLDPVLREIARVAAELAAQPLVRDDAAALYILERMAHAGDIEQFEALADALQRHLAAPRAADAAPRSAPPAPSRVFLKL</sequence>
<evidence type="ECO:0000256" key="1">
    <source>
        <dbReference type="SAM" id="MobiDB-lite"/>
    </source>
</evidence>
<dbReference type="EMBL" id="FNIT01000002">
    <property type="protein sequence ID" value="SDN85519.1"/>
    <property type="molecule type" value="Genomic_DNA"/>
</dbReference>
<dbReference type="STRING" id="1166073.SAMN05192530_102207"/>
<keyword evidence="3" id="KW-1185">Reference proteome</keyword>
<dbReference type="RefSeq" id="WP_090670183.1">
    <property type="nucleotide sequence ID" value="NZ_FNIT01000002.1"/>
</dbReference>
<name>A0A1H0ETB0_9HYPH</name>
<accession>A0A1H0ETB0</accession>
<feature type="region of interest" description="Disordered" evidence="1">
    <location>
        <begin position="99"/>
        <end position="120"/>
    </location>
</feature>
<reference evidence="2 3" key="1">
    <citation type="submission" date="2016-10" db="EMBL/GenBank/DDBJ databases">
        <authorList>
            <person name="de Groot N.N."/>
        </authorList>
    </citation>
    <scope>NUCLEOTIDE SEQUENCE [LARGE SCALE GENOMIC DNA]</scope>
    <source>
        <strain evidence="3">L7-484,KACC 16230,DSM 25025</strain>
    </source>
</reference>
<dbReference type="Proteomes" id="UP000198793">
    <property type="component" value="Unassembled WGS sequence"/>
</dbReference>
<proteinExistence type="predicted"/>
<feature type="region of interest" description="Disordered" evidence="1">
    <location>
        <begin position="1"/>
        <end position="24"/>
    </location>
</feature>
<protein>
    <submittedName>
        <fullName evidence="2">Uncharacterized protein</fullName>
    </submittedName>
</protein>
<dbReference type="AlphaFoldDB" id="A0A1H0ETB0"/>
<evidence type="ECO:0000313" key="2">
    <source>
        <dbReference type="EMBL" id="SDN85519.1"/>
    </source>
</evidence>
<gene>
    <name evidence="2" type="ORF">SAMN05192530_102207</name>
</gene>
<organism evidence="2 3">
    <name type="scientific">Aureimonas jatrophae</name>
    <dbReference type="NCBI Taxonomy" id="1166073"/>
    <lineage>
        <taxon>Bacteria</taxon>
        <taxon>Pseudomonadati</taxon>
        <taxon>Pseudomonadota</taxon>
        <taxon>Alphaproteobacteria</taxon>
        <taxon>Hyphomicrobiales</taxon>
        <taxon>Aurantimonadaceae</taxon>
        <taxon>Aureimonas</taxon>
    </lineage>
</organism>
<evidence type="ECO:0000313" key="3">
    <source>
        <dbReference type="Proteomes" id="UP000198793"/>
    </source>
</evidence>